<dbReference type="AlphaFoldDB" id="A0A1G2KB37"/>
<feature type="transmembrane region" description="Helical" evidence="1">
    <location>
        <begin position="9"/>
        <end position="27"/>
    </location>
</feature>
<feature type="transmembrane region" description="Helical" evidence="1">
    <location>
        <begin position="286"/>
        <end position="305"/>
    </location>
</feature>
<feature type="transmembrane region" description="Helical" evidence="1">
    <location>
        <begin position="128"/>
        <end position="146"/>
    </location>
</feature>
<dbReference type="EMBL" id="MHQD01000029">
    <property type="protein sequence ID" value="OGZ95731.1"/>
    <property type="molecule type" value="Genomic_DNA"/>
</dbReference>
<reference evidence="2 3" key="1">
    <citation type="journal article" date="2016" name="Nat. Commun.">
        <title>Thousands of microbial genomes shed light on interconnected biogeochemical processes in an aquifer system.</title>
        <authorList>
            <person name="Anantharaman K."/>
            <person name="Brown C.T."/>
            <person name="Hug L.A."/>
            <person name="Sharon I."/>
            <person name="Castelle C.J."/>
            <person name="Probst A.J."/>
            <person name="Thomas B.C."/>
            <person name="Singh A."/>
            <person name="Wilkins M.J."/>
            <person name="Karaoz U."/>
            <person name="Brodie E.L."/>
            <person name="Williams K.H."/>
            <person name="Hubbard S.S."/>
            <person name="Banfield J.F."/>
        </authorList>
    </citation>
    <scope>NUCLEOTIDE SEQUENCE [LARGE SCALE GENOMIC DNA]</scope>
</reference>
<accession>A0A1G2KB37</accession>
<feature type="transmembrane region" description="Helical" evidence="1">
    <location>
        <begin position="76"/>
        <end position="108"/>
    </location>
</feature>
<proteinExistence type="predicted"/>
<protein>
    <submittedName>
        <fullName evidence="2">Uncharacterized protein</fullName>
    </submittedName>
</protein>
<comment type="caution">
    <text evidence="2">The sequence shown here is derived from an EMBL/GenBank/DDBJ whole genome shotgun (WGS) entry which is preliminary data.</text>
</comment>
<keyword evidence="1" id="KW-1133">Transmembrane helix</keyword>
<keyword evidence="1" id="KW-0812">Transmembrane</keyword>
<evidence type="ECO:0000313" key="3">
    <source>
        <dbReference type="Proteomes" id="UP000178574"/>
    </source>
</evidence>
<evidence type="ECO:0000256" key="1">
    <source>
        <dbReference type="SAM" id="Phobius"/>
    </source>
</evidence>
<feature type="transmembrane region" description="Helical" evidence="1">
    <location>
        <begin position="263"/>
        <end position="280"/>
    </location>
</feature>
<sequence>MKESNPKELALTVLAAGIPVITFWMWFKTIPLLTEGEYRDFIRFIIPVIGLAVSGALFTLLGIFVRKKILAYASALFGIAFPFFFLTATPTVLGSFGVSLILIAYAVYRMREEFDYSLGFSVAKVARAGLPVYFSVASILVAMFYLSGLSEERALSAFVPRSLIQFFLDRMSGDSGFFSNLPPVRADTTVDELIRQMARRELEAQGLTLSSIPERELSRLIALQRDNLSTQFDIELTGKEKVGEAFYVAITEKIEDFFGSYRYLLPAAAAIAFFLAFKAFTWPLYFAAMLLAYILIKILILATIVKKETVTIEVQKLVF</sequence>
<keyword evidence="1" id="KW-0472">Membrane</keyword>
<feature type="transmembrane region" description="Helical" evidence="1">
    <location>
        <begin position="42"/>
        <end position="64"/>
    </location>
</feature>
<organism evidence="2 3">
    <name type="scientific">Candidatus Sungbacteria bacterium RIFCSPHIGHO2_01_FULL_50_25</name>
    <dbReference type="NCBI Taxonomy" id="1802265"/>
    <lineage>
        <taxon>Bacteria</taxon>
        <taxon>Candidatus Sungiibacteriota</taxon>
    </lineage>
</organism>
<gene>
    <name evidence="2" type="ORF">A2847_02625</name>
</gene>
<evidence type="ECO:0000313" key="2">
    <source>
        <dbReference type="EMBL" id="OGZ95731.1"/>
    </source>
</evidence>
<dbReference type="Proteomes" id="UP000178574">
    <property type="component" value="Unassembled WGS sequence"/>
</dbReference>
<name>A0A1G2KB37_9BACT</name>